<dbReference type="EMBL" id="CAXKWB010036021">
    <property type="protein sequence ID" value="CAL4147517.1"/>
    <property type="molecule type" value="Genomic_DNA"/>
</dbReference>
<comment type="caution">
    <text evidence="1">The sequence shown here is derived from an EMBL/GenBank/DDBJ whole genome shotgun (WGS) entry which is preliminary data.</text>
</comment>
<evidence type="ECO:0000313" key="1">
    <source>
        <dbReference type="EMBL" id="CAL4147517.1"/>
    </source>
</evidence>
<dbReference type="AlphaFoldDB" id="A0AAV2S112"/>
<organism evidence="1 2">
    <name type="scientific">Meganyctiphanes norvegica</name>
    <name type="common">Northern krill</name>
    <name type="synonym">Thysanopoda norvegica</name>
    <dbReference type="NCBI Taxonomy" id="48144"/>
    <lineage>
        <taxon>Eukaryota</taxon>
        <taxon>Metazoa</taxon>
        <taxon>Ecdysozoa</taxon>
        <taxon>Arthropoda</taxon>
        <taxon>Crustacea</taxon>
        <taxon>Multicrustacea</taxon>
        <taxon>Malacostraca</taxon>
        <taxon>Eumalacostraca</taxon>
        <taxon>Eucarida</taxon>
        <taxon>Euphausiacea</taxon>
        <taxon>Euphausiidae</taxon>
        <taxon>Meganyctiphanes</taxon>
    </lineage>
</organism>
<name>A0AAV2S112_MEGNR</name>
<reference evidence="1 2" key="1">
    <citation type="submission" date="2024-05" db="EMBL/GenBank/DDBJ databases">
        <authorList>
            <person name="Wallberg A."/>
        </authorList>
    </citation>
    <scope>NUCLEOTIDE SEQUENCE [LARGE SCALE GENOMIC DNA]</scope>
</reference>
<evidence type="ECO:0000313" key="2">
    <source>
        <dbReference type="Proteomes" id="UP001497623"/>
    </source>
</evidence>
<dbReference type="Proteomes" id="UP001497623">
    <property type="component" value="Unassembled WGS sequence"/>
</dbReference>
<keyword evidence="2" id="KW-1185">Reference proteome</keyword>
<accession>A0AAV2S112</accession>
<proteinExistence type="predicted"/>
<sequence length="100" mass="11798">MNIFASDPSTAVKMAPKLIILSKINQNRGFDRFPTIRVRSSYLETSSGRLVCIRVAIVLAVLENFFEDRIFFEDIFEDFLEDLLFSHWCSSMFKIKRYYK</sequence>
<protein>
    <submittedName>
        <fullName evidence="1">Uncharacterized protein</fullName>
    </submittedName>
</protein>
<gene>
    <name evidence="1" type="ORF">MNOR_LOCUS30064</name>
</gene>